<dbReference type="Proteomes" id="UP000650467">
    <property type="component" value="Unassembled WGS sequence"/>
</dbReference>
<dbReference type="PANTHER" id="PTHR46023:SF6">
    <property type="entry name" value="LIPASE CLASS 3 FAMILY PROTEIN"/>
    <property type="match status" value="1"/>
</dbReference>
<feature type="domain" description="Fungal lipase-type" evidence="2">
    <location>
        <begin position="196"/>
        <end position="338"/>
    </location>
</feature>
<dbReference type="AlphaFoldDB" id="A0A835T5C4"/>
<dbReference type="EMBL" id="JAEHOC010000011">
    <property type="protein sequence ID" value="KAG2437312.1"/>
    <property type="molecule type" value="Genomic_DNA"/>
</dbReference>
<protein>
    <recommendedName>
        <fullName evidence="2">Fungal lipase-type domain-containing protein</fullName>
    </recommendedName>
</protein>
<gene>
    <name evidence="3" type="ORF">HXX76_005969</name>
</gene>
<dbReference type="Pfam" id="PF01764">
    <property type="entry name" value="Lipase_3"/>
    <property type="match status" value="1"/>
</dbReference>
<dbReference type="OrthoDB" id="438440at2759"/>
<dbReference type="InterPro" id="IPR002921">
    <property type="entry name" value="Fungal_lipase-type"/>
</dbReference>
<sequence length="482" mass="51742">MGCGASVMNRDGGDGNNASAPQPKKDAAEGESFSKDLKGFLIKIVKDPGYAKTLPETLAATEDPTNQVEKMLKMMISIIDMVKDTTTPKHDIPEFLVGCLVAFLYHLTVKPSAPEKQVELQSLQETGYHIDAKWADAVYDKEEVEDPKAALVASMAAEPTPKTIKVEDVAYFRAASKMGQPAVAVAADRERELILVIVRGTANMKDVLTDLAGASREWEGGYAHESVSLGAKKVYEEVKEYVLNLKAENPGFAVRCVGHSLGGGTAGCLSILMHHDEEFAARIYGGVPMPGKKSKGSYMITAVGFGSAACINKELVEEAHPYCTTVVHDADLVPRLCTDNISDFIVLADNLVDTFKAVADDMRMLLKGTKPEGYDFKKVLGMLKKAGSDPGGLLKDLLDEKMDKAEDAVDAAAAANEKRLYAPGRLMFLSKPEKGTGPYSISKGSMASDTSKMLLKGSMFRDHSCGGYVKVCCLGQLPPAAA</sequence>
<evidence type="ECO:0000313" key="3">
    <source>
        <dbReference type="EMBL" id="KAG2437312.1"/>
    </source>
</evidence>
<evidence type="ECO:0000313" key="4">
    <source>
        <dbReference type="Proteomes" id="UP000650467"/>
    </source>
</evidence>
<dbReference type="CDD" id="cd00519">
    <property type="entry name" value="Lipase_3"/>
    <property type="match status" value="1"/>
</dbReference>
<dbReference type="Gene3D" id="3.40.50.1820">
    <property type="entry name" value="alpha/beta hydrolase"/>
    <property type="match status" value="1"/>
</dbReference>
<evidence type="ECO:0000256" key="1">
    <source>
        <dbReference type="SAM" id="MobiDB-lite"/>
    </source>
</evidence>
<feature type="compositionally biased region" description="Basic and acidic residues" evidence="1">
    <location>
        <begin position="23"/>
        <end position="32"/>
    </location>
</feature>
<dbReference type="InterPro" id="IPR029058">
    <property type="entry name" value="AB_hydrolase_fold"/>
</dbReference>
<dbReference type="GO" id="GO:0006629">
    <property type="term" value="P:lipid metabolic process"/>
    <property type="evidence" value="ECO:0007669"/>
    <property type="project" value="InterPro"/>
</dbReference>
<evidence type="ECO:0000259" key="2">
    <source>
        <dbReference type="Pfam" id="PF01764"/>
    </source>
</evidence>
<reference evidence="3" key="1">
    <citation type="journal article" date="2020" name="bioRxiv">
        <title>Comparative genomics of Chlamydomonas.</title>
        <authorList>
            <person name="Craig R.J."/>
            <person name="Hasan A.R."/>
            <person name="Ness R.W."/>
            <person name="Keightley P.D."/>
        </authorList>
    </citation>
    <scope>NUCLEOTIDE SEQUENCE</scope>
    <source>
        <strain evidence="3">SAG 7.73</strain>
    </source>
</reference>
<accession>A0A835T5C4</accession>
<organism evidence="3 4">
    <name type="scientific">Chlamydomonas incerta</name>
    <dbReference type="NCBI Taxonomy" id="51695"/>
    <lineage>
        <taxon>Eukaryota</taxon>
        <taxon>Viridiplantae</taxon>
        <taxon>Chlorophyta</taxon>
        <taxon>core chlorophytes</taxon>
        <taxon>Chlorophyceae</taxon>
        <taxon>CS clade</taxon>
        <taxon>Chlamydomonadales</taxon>
        <taxon>Chlamydomonadaceae</taxon>
        <taxon>Chlamydomonas</taxon>
    </lineage>
</organism>
<feature type="region of interest" description="Disordered" evidence="1">
    <location>
        <begin position="1"/>
        <end position="32"/>
    </location>
</feature>
<name>A0A835T5C4_CHLIN</name>
<proteinExistence type="predicted"/>
<comment type="caution">
    <text evidence="3">The sequence shown here is derived from an EMBL/GenBank/DDBJ whole genome shotgun (WGS) entry which is preliminary data.</text>
</comment>
<keyword evidence="4" id="KW-1185">Reference proteome</keyword>
<dbReference type="PANTHER" id="PTHR46023">
    <property type="entry name" value="LIPASE CLASS 3 PROTEIN-LIKE"/>
    <property type="match status" value="1"/>
</dbReference>
<dbReference type="SUPFAM" id="SSF53474">
    <property type="entry name" value="alpha/beta-Hydrolases"/>
    <property type="match status" value="1"/>
</dbReference>